<comment type="caution">
    <text evidence="2">The sequence shown here is derived from an EMBL/GenBank/DDBJ whole genome shotgun (WGS) entry which is preliminary data.</text>
</comment>
<evidence type="ECO:0000313" key="3">
    <source>
        <dbReference type="Proteomes" id="UP000478148"/>
    </source>
</evidence>
<keyword evidence="1" id="KW-0812">Transmembrane</keyword>
<feature type="transmembrane region" description="Helical" evidence="1">
    <location>
        <begin position="244"/>
        <end position="263"/>
    </location>
</feature>
<evidence type="ECO:0008006" key="4">
    <source>
        <dbReference type="Google" id="ProtNLM"/>
    </source>
</evidence>
<dbReference type="EMBL" id="SAIY01000003">
    <property type="protein sequence ID" value="NGM13303.1"/>
    <property type="molecule type" value="Genomic_DNA"/>
</dbReference>
<feature type="transmembrane region" description="Helical" evidence="1">
    <location>
        <begin position="144"/>
        <end position="167"/>
    </location>
</feature>
<feature type="transmembrane region" description="Helical" evidence="1">
    <location>
        <begin position="322"/>
        <end position="348"/>
    </location>
</feature>
<dbReference type="AlphaFoldDB" id="A0A6M1L7C4"/>
<protein>
    <recommendedName>
        <fullName evidence="4">PqqD family protein</fullName>
    </recommendedName>
</protein>
<feature type="transmembrane region" description="Helical" evidence="1">
    <location>
        <begin position="110"/>
        <end position="132"/>
    </location>
</feature>
<name>A0A6M1L7C4_9ACTN</name>
<keyword evidence="1" id="KW-0472">Membrane</keyword>
<proteinExistence type="predicted"/>
<sequence length="411" mass="43953">MPIADRSRVRLHRLHLRPEGGSWVVGRIDTGSFVRLPPIGHRAITLLPHTTVGGVRTTLREESGDDVDVAEFVADLADLGFVAEIDGRPLPTAAAPRPMLPWLRPRHVRWLLHPVVPLIAVAVVLAAAVAIGGDPVLAPRHQDLLWSASGGLILLGNFGIVWTLIGLHELAHLVTARAAGAPGRISLGTRLQFLVAQTDVSGVWAAPRRDRLAVYLAGIATNLVIYAGTVLLRATGVAGPADGLLAAVGLLSLGLVPVQFLVFMRTDIYFVLQDVTGCANLYADGSAYVRHLARWPARRFWPAAGPGEDPSRRLTARERLAVRAYAVVLVAGTVACLAVAALVTLPVTVTVLTSAVGTMLAGGSAGDLFDAGAVAAISVVFVVLWTRAWWHRHGHRVRRGISRPRRRTGRR</sequence>
<accession>A0A6M1L7C4</accession>
<reference evidence="2 3" key="1">
    <citation type="submission" date="2020-02" db="EMBL/GenBank/DDBJ databases">
        <title>Draft Genome Sequence of Verrucosispora sp. Strain CWR15, Isolated from Gulf of Mexico Sponge.</title>
        <authorList>
            <person name="Kennedy S.J."/>
            <person name="Cella E."/>
            <person name="Azarian T."/>
            <person name="Baker B.J."/>
            <person name="Shaw L.N."/>
        </authorList>
    </citation>
    <scope>NUCLEOTIDE SEQUENCE [LARGE SCALE GENOMIC DNA]</scope>
    <source>
        <strain evidence="2 3">CWR15</strain>
    </source>
</reference>
<dbReference type="Proteomes" id="UP000478148">
    <property type="component" value="Unassembled WGS sequence"/>
</dbReference>
<keyword evidence="3" id="KW-1185">Reference proteome</keyword>
<gene>
    <name evidence="2" type="ORF">ENC19_11805</name>
</gene>
<organism evidence="2 3">
    <name type="scientific">Verrucosispora sioxanthis</name>
    <dbReference type="NCBI Taxonomy" id="2499994"/>
    <lineage>
        <taxon>Bacteria</taxon>
        <taxon>Bacillati</taxon>
        <taxon>Actinomycetota</taxon>
        <taxon>Actinomycetes</taxon>
        <taxon>Micromonosporales</taxon>
        <taxon>Micromonosporaceae</taxon>
        <taxon>Micromonospora</taxon>
    </lineage>
</organism>
<feature type="transmembrane region" description="Helical" evidence="1">
    <location>
        <begin position="212"/>
        <end position="232"/>
    </location>
</feature>
<feature type="transmembrane region" description="Helical" evidence="1">
    <location>
        <begin position="368"/>
        <end position="390"/>
    </location>
</feature>
<keyword evidence="1" id="KW-1133">Transmembrane helix</keyword>
<evidence type="ECO:0000256" key="1">
    <source>
        <dbReference type="SAM" id="Phobius"/>
    </source>
</evidence>
<evidence type="ECO:0000313" key="2">
    <source>
        <dbReference type="EMBL" id="NGM13303.1"/>
    </source>
</evidence>